<evidence type="ECO:0000256" key="1">
    <source>
        <dbReference type="ARBA" id="ARBA00023242"/>
    </source>
</evidence>
<dbReference type="Gene3D" id="4.10.240.10">
    <property type="entry name" value="Zn(2)-C6 fungal-type DNA-binding domain"/>
    <property type="match status" value="1"/>
</dbReference>
<dbReference type="Gene3D" id="1.25.40.20">
    <property type="entry name" value="Ankyrin repeat-containing domain"/>
    <property type="match status" value="1"/>
</dbReference>
<dbReference type="PANTHER" id="PTHR35391:SF7">
    <property type="entry name" value="C2H2-TYPE DOMAIN-CONTAINING PROTEIN"/>
    <property type="match status" value="1"/>
</dbReference>
<reference evidence="5 6" key="1">
    <citation type="journal article" date="2019" name="Mol. Biol. Evol.">
        <title>Blast fungal genomes show frequent chromosomal changes, gene gains and losses, and effector gene turnover.</title>
        <authorList>
            <person name="Gomez Luciano L.B."/>
            <person name="Jason Tsai I."/>
            <person name="Chuma I."/>
            <person name="Tosa Y."/>
            <person name="Chen Y.H."/>
            <person name="Li J.Y."/>
            <person name="Li M.Y."/>
            <person name="Jade Lu M.Y."/>
            <person name="Nakayashiki H."/>
            <person name="Li W.H."/>
        </authorList>
    </citation>
    <scope>NUCLEOTIDE SEQUENCE [LARGE SCALE GENOMIC DNA]</scope>
    <source>
        <strain evidence="5">MZ5-1-6</strain>
    </source>
</reference>
<dbReference type="AlphaFoldDB" id="A0A4V1C565"/>
<dbReference type="InterPro" id="IPR058925">
    <property type="entry name" value="zf-C2H2_AcuF"/>
</dbReference>
<dbReference type="PROSITE" id="PS50048">
    <property type="entry name" value="ZN2_CY6_FUNGAL_2"/>
    <property type="match status" value="1"/>
</dbReference>
<feature type="domain" description="Zn(2)-C6 fungal-type" evidence="4">
    <location>
        <begin position="540"/>
        <end position="569"/>
    </location>
</feature>
<dbReference type="SUPFAM" id="SSF57701">
    <property type="entry name" value="Zn2/Cys6 DNA-binding domain"/>
    <property type="match status" value="1"/>
</dbReference>
<dbReference type="CDD" id="cd00067">
    <property type="entry name" value="GAL4"/>
    <property type="match status" value="1"/>
</dbReference>
<dbReference type="Pfam" id="PF26082">
    <property type="entry name" value="zf-C2H2_AcuF"/>
    <property type="match status" value="1"/>
</dbReference>
<organism evidence="5 6">
    <name type="scientific">Pyricularia oryzae</name>
    <name type="common">Rice blast fungus</name>
    <name type="synonym">Magnaporthe oryzae</name>
    <dbReference type="NCBI Taxonomy" id="318829"/>
    <lineage>
        <taxon>Eukaryota</taxon>
        <taxon>Fungi</taxon>
        <taxon>Dikarya</taxon>
        <taxon>Ascomycota</taxon>
        <taxon>Pezizomycotina</taxon>
        <taxon>Sordariomycetes</taxon>
        <taxon>Sordariomycetidae</taxon>
        <taxon>Magnaporthales</taxon>
        <taxon>Pyriculariaceae</taxon>
        <taxon>Pyricularia</taxon>
    </lineage>
</organism>
<dbReference type="SMART" id="SM00066">
    <property type="entry name" value="GAL4"/>
    <property type="match status" value="1"/>
</dbReference>
<dbReference type="InterPro" id="IPR001138">
    <property type="entry name" value="Zn2Cys6_DnaBD"/>
</dbReference>
<feature type="repeat" description="ANK" evidence="2">
    <location>
        <begin position="742"/>
        <end position="775"/>
    </location>
</feature>
<dbReference type="PROSITE" id="PS50088">
    <property type="entry name" value="ANK_REPEAT"/>
    <property type="match status" value="1"/>
</dbReference>
<dbReference type="Proteomes" id="UP000294847">
    <property type="component" value="Chromosome 2"/>
</dbReference>
<name>A0A4V1C565_PYROR</name>
<evidence type="ECO:0000259" key="4">
    <source>
        <dbReference type="PROSITE" id="PS50048"/>
    </source>
</evidence>
<evidence type="ECO:0000256" key="3">
    <source>
        <dbReference type="SAM" id="MobiDB-lite"/>
    </source>
</evidence>
<dbReference type="Pfam" id="PF00172">
    <property type="entry name" value="Zn_clus"/>
    <property type="match status" value="1"/>
</dbReference>
<accession>A0A4V1C565</accession>
<dbReference type="InterPro" id="IPR002110">
    <property type="entry name" value="Ankyrin_rpt"/>
</dbReference>
<gene>
    <name evidence="5" type="ORF">PoMZ_00201</name>
</gene>
<dbReference type="InterPro" id="IPR036770">
    <property type="entry name" value="Ankyrin_rpt-contain_sf"/>
</dbReference>
<sequence>MTIANNEDTISHRSRQVQQRFIDIIKYLTAIEDQPSSAKEECNPSPPDVEGVLGKFDMWAGNLGALRAPGTKLSLDQRLAVDLEIRGQICVDLDELLETLDELTCILQTGDVNKPENDFSESFHHEAEGSASDEEMIDDDICKASGPQEQTGRRHKATTFIPQPRQLEDFDEDEDNDDAISLASVSTMSSALATLRLPRLSELSPEGEPFECPICFFCNLSKKEKSWKSHACRDLKAYPCTAGKECKDFLFSDRNSWFEHELHYHRSAHRCLLCSGVSLPTYGGLEKHFIHQHPDLPRDQILGFIEQGRQPVRYHNARDCPFCDEWADHIRTKQDPKGKDIEGSEGEVRVSGSCFRRHVAAHLEQLAIFSMPRATEDNDIDGEQVSGADSRRSTIDAGQVSVVDWFEPELLATDDKDIALAQIIWSDNSSPPTLDVAFGAYVDTDFSDTAEGADKYGGVVAGVGLDQWLISSTEIEAGDEETMRKRTRRGVTWTIYGDDPFDQPRHDYSEFLQLSGFEAGPRGNNVEDSTPSVATNRGMPCKPCRKRKIKCDEQMPCKFCKEKTRVCIYAPLPEHRPPFEEFRTVPQVASIKAWSRSRRKWARNVQLIHEWQEGICLSRLSISTISILKMTRSVKQYPQIPSLPRGKSVLTKYMIKDRLQQDLDGAWTSYCSEDGGDDQSYANIFIKDRQPLVGYIAPGSALKANEGGDEGLEGPEPPINVYYNVEKEPISALDNVNAGNGGGRIPLHWVSMRGAYAAMMDVLISHEIDVNKTDNQGNTALGAALKYVCIAPDVAFEAVFSENEVVNLGPNDSMVALHKRVEKGLGLLHHPEYV</sequence>
<dbReference type="PANTHER" id="PTHR35391">
    <property type="entry name" value="C2H2-TYPE DOMAIN-CONTAINING PROTEIN-RELATED"/>
    <property type="match status" value="1"/>
</dbReference>
<protein>
    <recommendedName>
        <fullName evidence="4">Zn(2)-C6 fungal-type domain-containing protein</fullName>
    </recommendedName>
</protein>
<keyword evidence="2" id="KW-0040">ANK repeat</keyword>
<proteinExistence type="predicted"/>
<evidence type="ECO:0000256" key="2">
    <source>
        <dbReference type="PROSITE-ProRule" id="PRU00023"/>
    </source>
</evidence>
<dbReference type="GO" id="GO:0000981">
    <property type="term" value="F:DNA-binding transcription factor activity, RNA polymerase II-specific"/>
    <property type="evidence" value="ECO:0007669"/>
    <property type="project" value="InterPro"/>
</dbReference>
<feature type="region of interest" description="Disordered" evidence="3">
    <location>
        <begin position="116"/>
        <end position="135"/>
    </location>
</feature>
<dbReference type="GO" id="GO:0008270">
    <property type="term" value="F:zinc ion binding"/>
    <property type="evidence" value="ECO:0007669"/>
    <property type="project" value="InterPro"/>
</dbReference>
<evidence type="ECO:0000313" key="6">
    <source>
        <dbReference type="Proteomes" id="UP000294847"/>
    </source>
</evidence>
<feature type="compositionally biased region" description="Basic and acidic residues" evidence="3">
    <location>
        <begin position="116"/>
        <end position="128"/>
    </location>
</feature>
<keyword evidence="1" id="KW-0539">Nucleus</keyword>
<evidence type="ECO:0000313" key="5">
    <source>
        <dbReference type="EMBL" id="QBZ55305.1"/>
    </source>
</evidence>
<dbReference type="InterPro" id="IPR036864">
    <property type="entry name" value="Zn2-C6_fun-type_DNA-bd_sf"/>
</dbReference>
<dbReference type="EMBL" id="CP034205">
    <property type="protein sequence ID" value="QBZ55305.1"/>
    <property type="molecule type" value="Genomic_DNA"/>
</dbReference>
<dbReference type="SUPFAM" id="SSF48403">
    <property type="entry name" value="Ankyrin repeat"/>
    <property type="match status" value="1"/>
</dbReference>